<dbReference type="Gene3D" id="2.40.50.100">
    <property type="match status" value="1"/>
</dbReference>
<proteinExistence type="predicted"/>
<protein>
    <submittedName>
        <fullName evidence="1">Biotin/lipoyl attachment domain-containing protein</fullName>
    </submittedName>
</protein>
<dbReference type="AlphaFoldDB" id="W0HS03"/>
<organism evidence="1 2">
    <name type="scientific">Sodalis praecaptivus</name>
    <dbReference type="NCBI Taxonomy" id="1239307"/>
    <lineage>
        <taxon>Bacteria</taxon>
        <taxon>Pseudomonadati</taxon>
        <taxon>Pseudomonadota</taxon>
        <taxon>Gammaproteobacteria</taxon>
        <taxon>Enterobacterales</taxon>
        <taxon>Bruguierivoracaceae</taxon>
        <taxon>Sodalis</taxon>
    </lineage>
</organism>
<dbReference type="InterPro" id="IPR011053">
    <property type="entry name" value="Single_hybrid_motif"/>
</dbReference>
<accession>W0HS03</accession>
<gene>
    <name evidence="1" type="ORF">Sant_1548</name>
</gene>
<name>W0HS03_9GAMM</name>
<evidence type="ECO:0000313" key="2">
    <source>
        <dbReference type="Proteomes" id="UP000019028"/>
    </source>
</evidence>
<dbReference type="HOGENOM" id="CLU_016733_6_1_6"/>
<dbReference type="SUPFAM" id="SSF51230">
    <property type="entry name" value="Single hybrid motif"/>
    <property type="match status" value="1"/>
</dbReference>
<evidence type="ECO:0000313" key="1">
    <source>
        <dbReference type="EMBL" id="AHF76606.1"/>
    </source>
</evidence>
<dbReference type="KEGG" id="sod:Sant_1548"/>
<dbReference type="Proteomes" id="UP000019028">
    <property type="component" value="Chromosome"/>
</dbReference>
<reference evidence="1 2" key="1">
    <citation type="journal article" date="2014" name="Genome Biol. Evol.">
        <title>Genome degeneration and adaptation in a nascent stage of symbiosis.</title>
        <authorList>
            <person name="Oakeson K.F."/>
            <person name="Gil R."/>
            <person name="Clayton A.L."/>
            <person name="Dunn D.M."/>
            <person name="von Niederhausern A.C."/>
            <person name="Hamil C."/>
            <person name="Aoyagi A."/>
            <person name="Duval B."/>
            <person name="Baca A."/>
            <person name="Silva F.J."/>
            <person name="Vallier A."/>
            <person name="Jackson D.G."/>
            <person name="Latorre A."/>
            <person name="Weiss R.B."/>
            <person name="Heddi A."/>
            <person name="Moya A."/>
            <person name="Dale C."/>
        </authorList>
    </citation>
    <scope>NUCLEOTIDE SEQUENCE [LARGE SCALE GENOMIC DNA]</scope>
    <source>
        <strain evidence="1 2">HS1</strain>
    </source>
</reference>
<sequence>MAQAHLSRLEFTGPDLRLRVVRRAGHGARRPDGAAASASAAASPPAAVSVHGTDAAAGGAHHRLRARAVGVFLDQHPLQETALTAPGQRVRRGETVALLAIDTLYLPVVADREGIIGERLLEPGAQVDFGRDLFTFVPQT</sequence>
<dbReference type="PATRIC" id="fig|1239307.3.peg.1682"/>
<dbReference type="EMBL" id="CP006569">
    <property type="protein sequence ID" value="AHF76606.1"/>
    <property type="molecule type" value="Genomic_DNA"/>
</dbReference>
<keyword evidence="2" id="KW-1185">Reference proteome</keyword>